<sequence>MCWKCGTKLAPHSPVSRSEVCPVCGKSVRSCKNCRFYSESAHYECSETVDECVTDKEDANFCGYFELSQKESAASSDKASEARKKFDSLFSI</sequence>
<dbReference type="KEGG" id="tper:IWA51_03335"/>
<proteinExistence type="predicted"/>
<dbReference type="Proteomes" id="UP000595224">
    <property type="component" value="Chromosome"/>
</dbReference>
<protein>
    <submittedName>
        <fullName evidence="2">Uncharacterized protein</fullName>
    </submittedName>
</protein>
<dbReference type="RefSeq" id="WP_177528479.1">
    <property type="nucleotide sequence ID" value="NZ_CBCSHE010000011.1"/>
</dbReference>
<dbReference type="AlphaFoldDB" id="A0A7T3REG9"/>
<evidence type="ECO:0000313" key="3">
    <source>
        <dbReference type="Proteomes" id="UP000595224"/>
    </source>
</evidence>
<feature type="region of interest" description="Disordered" evidence="1">
    <location>
        <begin position="72"/>
        <end position="92"/>
    </location>
</feature>
<evidence type="ECO:0000313" key="2">
    <source>
        <dbReference type="EMBL" id="QQA01657.1"/>
    </source>
</evidence>
<keyword evidence="3" id="KW-1185">Reference proteome</keyword>
<evidence type="ECO:0000256" key="1">
    <source>
        <dbReference type="SAM" id="MobiDB-lite"/>
    </source>
</evidence>
<feature type="compositionally biased region" description="Basic and acidic residues" evidence="1">
    <location>
        <begin position="78"/>
        <end position="92"/>
    </location>
</feature>
<name>A0A7T3REG9_9SPIR</name>
<organism evidence="2 3">
    <name type="scientific">Treponema peruense</name>
    <dbReference type="NCBI Taxonomy" id="2787628"/>
    <lineage>
        <taxon>Bacteria</taxon>
        <taxon>Pseudomonadati</taxon>
        <taxon>Spirochaetota</taxon>
        <taxon>Spirochaetia</taxon>
        <taxon>Spirochaetales</taxon>
        <taxon>Treponemataceae</taxon>
        <taxon>Treponema</taxon>
    </lineage>
</organism>
<dbReference type="EMBL" id="CP064936">
    <property type="protein sequence ID" value="QQA01657.1"/>
    <property type="molecule type" value="Genomic_DNA"/>
</dbReference>
<gene>
    <name evidence="2" type="ORF">IWA51_03335</name>
</gene>
<accession>A0A7T3REG9</accession>
<reference evidence="2 3" key="1">
    <citation type="submission" date="2020-11" db="EMBL/GenBank/DDBJ databases">
        <title>Treponema Peruensis nv. sp., first commensal Treponema isolated from human feces.</title>
        <authorList>
            <person name="Belkhou C."/>
            <person name="Raes J."/>
        </authorList>
    </citation>
    <scope>NUCLEOTIDE SEQUENCE [LARGE SCALE GENOMIC DNA]</scope>
    <source>
        <strain evidence="2 3">RCC2812</strain>
    </source>
</reference>